<proteinExistence type="predicted"/>
<keyword evidence="1" id="KW-0812">Transmembrane</keyword>
<reference evidence="2" key="1">
    <citation type="submission" date="2024-02" db="EMBL/GenBank/DDBJ databases">
        <title>Tomenella chthoni gen. nov. sp. nov., a member of the family Jonesiaceae isolated from bat guano.</title>
        <authorList>
            <person name="Miller S.L."/>
            <person name="King J."/>
            <person name="Sankaranarayanan K."/>
            <person name="Lawson P.A."/>
        </authorList>
    </citation>
    <scope>NUCLEOTIDE SEQUENCE</scope>
    <source>
        <strain evidence="2">BS-20</strain>
    </source>
</reference>
<protein>
    <submittedName>
        <fullName evidence="2">Uncharacterized protein</fullName>
    </submittedName>
</protein>
<dbReference type="EMBL" id="CP146203">
    <property type="protein sequence ID" value="XBH22702.1"/>
    <property type="molecule type" value="Genomic_DNA"/>
</dbReference>
<name>A0AAU7DX44_9MICO</name>
<evidence type="ECO:0000313" key="2">
    <source>
        <dbReference type="EMBL" id="XBH22702.1"/>
    </source>
</evidence>
<keyword evidence="1" id="KW-1133">Transmembrane helix</keyword>
<sequence>MWFGIWATLILALVLTLIACAIMLWRKARKTLRTLGDSSEKMGESFADQSRANLVLAGLTPVRDTDVFGGTERKIALREQRAATKYVRRNRRQTRHEEAYARWQAFNR</sequence>
<keyword evidence="1" id="KW-0472">Membrane</keyword>
<dbReference type="AlphaFoldDB" id="A0AAU7DX44"/>
<accession>A0AAU7DX44</accession>
<evidence type="ECO:0000256" key="1">
    <source>
        <dbReference type="SAM" id="Phobius"/>
    </source>
</evidence>
<gene>
    <name evidence="2" type="ORF">V5R04_05635</name>
</gene>
<feature type="transmembrane region" description="Helical" evidence="1">
    <location>
        <begin position="6"/>
        <end position="25"/>
    </location>
</feature>
<organism evidence="2">
    <name type="scientific">Jonesiaceae bacterium BS-20</name>
    <dbReference type="NCBI Taxonomy" id="3120821"/>
    <lineage>
        <taxon>Bacteria</taxon>
        <taxon>Bacillati</taxon>
        <taxon>Actinomycetota</taxon>
        <taxon>Actinomycetes</taxon>
        <taxon>Micrococcales</taxon>
        <taxon>Jonesiaceae</taxon>
    </lineage>
</organism>